<evidence type="ECO:0008006" key="4">
    <source>
        <dbReference type="Google" id="ProtNLM"/>
    </source>
</evidence>
<organism evidence="2 3">
    <name type="scientific">Saccharospirillum salsuginis</name>
    <dbReference type="NCBI Taxonomy" id="418750"/>
    <lineage>
        <taxon>Bacteria</taxon>
        <taxon>Pseudomonadati</taxon>
        <taxon>Pseudomonadota</taxon>
        <taxon>Gammaproteobacteria</taxon>
        <taxon>Oceanospirillales</taxon>
        <taxon>Saccharospirillaceae</taxon>
        <taxon>Saccharospirillum</taxon>
    </lineage>
</organism>
<sequence>MAAMTKWARVIGMKILLTPCLAALDVPPWQTLFRAKLALSIFDDQSTTYNKCVSDLTLCSYSQT</sequence>
<dbReference type="Proteomes" id="UP000626148">
    <property type="component" value="Unassembled WGS sequence"/>
</dbReference>
<evidence type="ECO:0000313" key="3">
    <source>
        <dbReference type="Proteomes" id="UP000626148"/>
    </source>
</evidence>
<keyword evidence="3" id="KW-1185">Reference proteome</keyword>
<comment type="caution">
    <text evidence="2">The sequence shown here is derived from an EMBL/GenBank/DDBJ whole genome shotgun (WGS) entry which is preliminary data.</text>
</comment>
<proteinExistence type="predicted"/>
<evidence type="ECO:0000256" key="1">
    <source>
        <dbReference type="SAM" id="SignalP"/>
    </source>
</evidence>
<dbReference type="EMBL" id="BMXR01000003">
    <property type="protein sequence ID" value="GGX48736.1"/>
    <property type="molecule type" value="Genomic_DNA"/>
</dbReference>
<gene>
    <name evidence="2" type="ORF">GCM10007392_14830</name>
</gene>
<feature type="signal peptide" evidence="1">
    <location>
        <begin position="1"/>
        <end position="22"/>
    </location>
</feature>
<name>A0A918K4N7_9GAMM</name>
<dbReference type="AlphaFoldDB" id="A0A918K4N7"/>
<keyword evidence="1" id="KW-0732">Signal</keyword>
<protein>
    <recommendedName>
        <fullName evidence="4">Secreted protein</fullName>
    </recommendedName>
</protein>
<reference evidence="2" key="2">
    <citation type="submission" date="2020-09" db="EMBL/GenBank/DDBJ databases">
        <authorList>
            <person name="Sun Q."/>
            <person name="Kim S."/>
        </authorList>
    </citation>
    <scope>NUCLEOTIDE SEQUENCE</scope>
    <source>
        <strain evidence="2">KCTC 22169</strain>
    </source>
</reference>
<evidence type="ECO:0000313" key="2">
    <source>
        <dbReference type="EMBL" id="GGX48736.1"/>
    </source>
</evidence>
<reference evidence="2" key="1">
    <citation type="journal article" date="2014" name="Int. J. Syst. Evol. Microbiol.">
        <title>Complete genome sequence of Corynebacterium casei LMG S-19264T (=DSM 44701T), isolated from a smear-ripened cheese.</title>
        <authorList>
            <consortium name="US DOE Joint Genome Institute (JGI-PGF)"/>
            <person name="Walter F."/>
            <person name="Albersmeier A."/>
            <person name="Kalinowski J."/>
            <person name="Ruckert C."/>
        </authorList>
    </citation>
    <scope>NUCLEOTIDE SEQUENCE</scope>
    <source>
        <strain evidence="2">KCTC 22169</strain>
    </source>
</reference>
<feature type="chain" id="PRO_5037457104" description="Secreted protein" evidence="1">
    <location>
        <begin position="23"/>
        <end position="64"/>
    </location>
</feature>
<accession>A0A918K4N7</accession>